<evidence type="ECO:0000256" key="1">
    <source>
        <dbReference type="SAM" id="SignalP"/>
    </source>
</evidence>
<dbReference type="OrthoDB" id="7026399at2"/>
<accession>A0A5C0ARF9</accession>
<feature type="chain" id="PRO_5023080924" description="DUF1795 domain-containing protein" evidence="1">
    <location>
        <begin position="29"/>
        <end position="184"/>
    </location>
</feature>
<dbReference type="AlphaFoldDB" id="A0A5C0ARF9"/>
<organism evidence="2 3">
    <name type="scientific">Pigmentiphaga aceris</name>
    <dbReference type="NCBI Taxonomy" id="1940612"/>
    <lineage>
        <taxon>Bacteria</taxon>
        <taxon>Pseudomonadati</taxon>
        <taxon>Pseudomonadota</taxon>
        <taxon>Betaproteobacteria</taxon>
        <taxon>Burkholderiales</taxon>
        <taxon>Alcaligenaceae</taxon>
        <taxon>Pigmentiphaga</taxon>
    </lineage>
</organism>
<dbReference type="Gene3D" id="3.40.1000.10">
    <property type="entry name" value="Mog1/PsbP, alpha/beta/alpha sandwich"/>
    <property type="match status" value="1"/>
</dbReference>
<feature type="signal peptide" evidence="1">
    <location>
        <begin position="1"/>
        <end position="28"/>
    </location>
</feature>
<evidence type="ECO:0008006" key="4">
    <source>
        <dbReference type="Google" id="ProtNLM"/>
    </source>
</evidence>
<dbReference type="RefSeq" id="WP_148812193.1">
    <property type="nucleotide sequence ID" value="NZ_CP043046.1"/>
</dbReference>
<sequence length="184" mass="19281">MIFKKSMNVLGSLCVVAALAGAANVAIAADAPAASAAAAQNLALLGGKLSFKLQGFEKREVPGGGPGTMYYNKDQKRVIMVGEDPLPLIARGGTDDDRLNGMKKTVREKQQAASPDYKIVSEKTETVKGLKVHRIEATDNMDGSNVLQATLLAVDNTKLTVIQVISNPKDPAGHAAAVNNILGK</sequence>
<evidence type="ECO:0000313" key="3">
    <source>
        <dbReference type="Proteomes" id="UP000325161"/>
    </source>
</evidence>
<keyword evidence="3" id="KW-1185">Reference proteome</keyword>
<dbReference type="Proteomes" id="UP000325161">
    <property type="component" value="Chromosome"/>
</dbReference>
<evidence type="ECO:0000313" key="2">
    <source>
        <dbReference type="EMBL" id="QEI04668.1"/>
    </source>
</evidence>
<gene>
    <name evidence="2" type="ORF">FXN63_01545</name>
</gene>
<name>A0A5C0ARF9_9BURK</name>
<dbReference type="KEGG" id="pacr:FXN63_01545"/>
<keyword evidence="1" id="KW-0732">Signal</keyword>
<proteinExistence type="predicted"/>
<reference evidence="2 3" key="1">
    <citation type="submission" date="2019-08" db="EMBL/GenBank/DDBJ databases">
        <title>Amphibian skin-associated Pigmentiphaga: genome sequence and occurrence across geography and hosts.</title>
        <authorList>
            <person name="Bletz M.C."/>
            <person name="Bunk B."/>
            <person name="Sproeer C."/>
            <person name="Biwer P."/>
            <person name="Reiter S."/>
            <person name="Rabemananjara F.C.E."/>
            <person name="Schulz S."/>
            <person name="Overmann J."/>
            <person name="Vences M."/>
        </authorList>
    </citation>
    <scope>NUCLEOTIDE SEQUENCE [LARGE SCALE GENOMIC DNA]</scope>
    <source>
        <strain evidence="2 3">Mada1488</strain>
    </source>
</reference>
<protein>
    <recommendedName>
        <fullName evidence="4">DUF1795 domain-containing protein</fullName>
    </recommendedName>
</protein>
<dbReference type="EMBL" id="CP043046">
    <property type="protein sequence ID" value="QEI04668.1"/>
    <property type="molecule type" value="Genomic_DNA"/>
</dbReference>